<keyword evidence="2" id="KW-1185">Reference proteome</keyword>
<accession>A0ABR2FQP9</accession>
<dbReference type="Proteomes" id="UP001472677">
    <property type="component" value="Unassembled WGS sequence"/>
</dbReference>
<comment type="caution">
    <text evidence="1">The sequence shown here is derived from an EMBL/GenBank/DDBJ whole genome shotgun (WGS) entry which is preliminary data.</text>
</comment>
<protein>
    <recommendedName>
        <fullName evidence="3">RNase H type-1 domain-containing protein</fullName>
    </recommendedName>
</protein>
<dbReference type="EMBL" id="JBBPBM010000005">
    <property type="protein sequence ID" value="KAK8584461.1"/>
    <property type="molecule type" value="Genomic_DNA"/>
</dbReference>
<evidence type="ECO:0008006" key="3">
    <source>
        <dbReference type="Google" id="ProtNLM"/>
    </source>
</evidence>
<name>A0ABR2FQP9_9ROSI</name>
<sequence length="95" mass="10620">MLELTHPHTHSKDHWIPHPSSMFKVNVDAAESLPMLQGFQFALDFGLQFVIAESDSKSTPSLEISNFSLDILLCVNLASKVENATKQHMLSLLKD</sequence>
<gene>
    <name evidence="1" type="ORF">V6N12_068705</name>
</gene>
<proteinExistence type="predicted"/>
<evidence type="ECO:0000313" key="1">
    <source>
        <dbReference type="EMBL" id="KAK8584461.1"/>
    </source>
</evidence>
<reference evidence="1 2" key="1">
    <citation type="journal article" date="2024" name="G3 (Bethesda)">
        <title>Genome assembly of Hibiscus sabdariffa L. provides insights into metabolisms of medicinal natural products.</title>
        <authorList>
            <person name="Kim T."/>
        </authorList>
    </citation>
    <scope>NUCLEOTIDE SEQUENCE [LARGE SCALE GENOMIC DNA]</scope>
    <source>
        <strain evidence="1">TK-2024</strain>
        <tissue evidence="1">Old leaves</tissue>
    </source>
</reference>
<organism evidence="1 2">
    <name type="scientific">Hibiscus sabdariffa</name>
    <name type="common">roselle</name>
    <dbReference type="NCBI Taxonomy" id="183260"/>
    <lineage>
        <taxon>Eukaryota</taxon>
        <taxon>Viridiplantae</taxon>
        <taxon>Streptophyta</taxon>
        <taxon>Embryophyta</taxon>
        <taxon>Tracheophyta</taxon>
        <taxon>Spermatophyta</taxon>
        <taxon>Magnoliopsida</taxon>
        <taxon>eudicotyledons</taxon>
        <taxon>Gunneridae</taxon>
        <taxon>Pentapetalae</taxon>
        <taxon>rosids</taxon>
        <taxon>malvids</taxon>
        <taxon>Malvales</taxon>
        <taxon>Malvaceae</taxon>
        <taxon>Malvoideae</taxon>
        <taxon>Hibiscus</taxon>
    </lineage>
</organism>
<evidence type="ECO:0000313" key="2">
    <source>
        <dbReference type="Proteomes" id="UP001472677"/>
    </source>
</evidence>